<dbReference type="PATRIC" id="fig|1330534.3.peg.1733"/>
<dbReference type="OrthoDB" id="9845659at2"/>
<proteinExistence type="predicted"/>
<reference evidence="1 2" key="1">
    <citation type="journal article" date="2013" name="Genome Announc.">
        <title>Draft Genome Sequence of the Cellulolytic Bacterium Clostridium papyrosolvens C7 (ATCC 700395).</title>
        <authorList>
            <person name="Zepeda V."/>
            <person name="Dassa B."/>
            <person name="Borovok I."/>
            <person name="Lamed R."/>
            <person name="Bayer E.A."/>
            <person name="Cate J.H."/>
        </authorList>
    </citation>
    <scope>NUCLEOTIDE SEQUENCE [LARGE SCALE GENOMIC DNA]</scope>
    <source>
        <strain evidence="1 2">C7</strain>
    </source>
</reference>
<dbReference type="EMBL" id="ATAY01000028">
    <property type="protein sequence ID" value="EPR12370.1"/>
    <property type="molecule type" value="Genomic_DNA"/>
</dbReference>
<gene>
    <name evidence="1" type="ORF">L323_08715</name>
</gene>
<organism evidence="1 2">
    <name type="scientific">Ruminiclostridium papyrosolvens C7</name>
    <dbReference type="NCBI Taxonomy" id="1330534"/>
    <lineage>
        <taxon>Bacteria</taxon>
        <taxon>Bacillati</taxon>
        <taxon>Bacillota</taxon>
        <taxon>Clostridia</taxon>
        <taxon>Eubacteriales</taxon>
        <taxon>Oscillospiraceae</taxon>
        <taxon>Ruminiclostridium</taxon>
    </lineage>
</organism>
<sequence>MIKVTQEIPEGRFCAEISRNNRNDREKCIFLDRDNNLLITRHTEGFVCRRHPEVILGMELSQETDKVVKCHACLKETSGGETGAKTGIVE</sequence>
<dbReference type="Proteomes" id="UP000016860">
    <property type="component" value="Unassembled WGS sequence"/>
</dbReference>
<evidence type="ECO:0000313" key="2">
    <source>
        <dbReference type="Proteomes" id="UP000016860"/>
    </source>
</evidence>
<comment type="caution">
    <text evidence="1">The sequence shown here is derived from an EMBL/GenBank/DDBJ whole genome shotgun (WGS) entry which is preliminary data.</text>
</comment>
<dbReference type="STRING" id="1330534.L323_08715"/>
<dbReference type="AlphaFoldDB" id="U4R2D7"/>
<name>U4R2D7_9FIRM</name>
<dbReference type="RefSeq" id="WP_020815288.1">
    <property type="nucleotide sequence ID" value="NZ_ATAY01000028.1"/>
</dbReference>
<protein>
    <submittedName>
        <fullName evidence="1">Uncharacterized protein</fullName>
    </submittedName>
</protein>
<accession>U4R2D7</accession>
<evidence type="ECO:0000313" key="1">
    <source>
        <dbReference type="EMBL" id="EPR12370.1"/>
    </source>
</evidence>